<evidence type="ECO:0000313" key="8">
    <source>
        <dbReference type="EMBL" id="ACD38964.1"/>
    </source>
</evidence>
<sequence length="572" mass="61092">MNHHQELDFCTMCSGIEAPSVALEPIGFRARWFAEIEPFPSAVLAHHYPSVPNHGDMTKLIRRILTGAIEAPPLAIAGTPCQAFSVAGWREGLTDPRGALTIKFVETIDAIDLVRTRRSEPECIAWWENVPGVLSDKENAFGCFLGALVGESEELQPPGGKWKDAGCVYGPKRTAAWRILDAQYFGLAQRRRRVFVIASARAGFDPCEVLFEREGMRRDTPPRRGEGQDIAGHAPFGTALQCGCGHLFDLSLGQWGCPNCEGDEGPAVEVMTGVPAFGGENQSRSLFQAGALTAHGVRNDFASETFCVAPAVAGTLQANGKAAGSATQQDAESGLLVVHGTQDPDVVQDCAHTLGRNHGQENAVFDPNQITSVTNRSQPTPGLCHTLPASSQPPIAFSCKDYGADAGEVAPTLRAMGHGDSHANAGGQVAIAYPLLEVGKRTGRSTSDPRAGLGVGAENDPMFTLQASAQHGVCVTGDITHTLKAEGFDASEDGTGRGQPITPEAAGVRRLTPRECERLPGFPDDYTLIPWRGKPAEECPDGPRYKSIGNSKAVPVVRWIGRRLKAHLEKLS</sequence>
<feature type="active site" evidence="7">
    <location>
        <position position="81"/>
    </location>
</feature>
<dbReference type="REBASE" id="34630">
    <property type="entry name" value="M.Pae548ORFAP"/>
</dbReference>
<dbReference type="EMBL" id="EU595743">
    <property type="protein sequence ID" value="ACD38964.1"/>
    <property type="molecule type" value="Genomic_DNA"/>
</dbReference>
<dbReference type="Pfam" id="PF00145">
    <property type="entry name" value="DNA_methylase"/>
    <property type="match status" value="2"/>
</dbReference>
<evidence type="ECO:0000256" key="4">
    <source>
        <dbReference type="ARBA" id="ARBA00022691"/>
    </source>
</evidence>
<name>B3G1Q2_PSEAI</name>
<accession>B3G1Q2</accession>
<reference evidence="8" key="1">
    <citation type="journal article" date="2008" name="Genomics">
        <title>Large-insert genome analysis technology detects structural variation in Pseudomonas aeruginosa clinical strains from cystic fibrosis patients.</title>
        <authorList>
            <person name="Hayden H.S."/>
            <person name="Gillett W."/>
            <person name="Saenphimmachak C."/>
            <person name="Lim R."/>
            <person name="Zhou Y."/>
            <person name="Jacobs M.A."/>
            <person name="Chang J."/>
            <person name="Rohmer L."/>
            <person name="D'Argenio D.A."/>
            <person name="Palmieri A."/>
            <person name="Levy R."/>
            <person name="Haugen E."/>
            <person name="Wong G.K."/>
            <person name="Brittnacher M.J."/>
            <person name="Burns J.L."/>
            <person name="Miller S.I."/>
            <person name="Olson M.V."/>
            <person name="Kaul R."/>
        </authorList>
    </citation>
    <scope>NUCLEOTIDE SEQUENCE</scope>
    <source>
        <strain evidence="8">PACS458</strain>
    </source>
</reference>
<keyword evidence="4 7" id="KW-0949">S-adenosyl-L-methionine</keyword>
<dbReference type="PANTHER" id="PTHR46098">
    <property type="entry name" value="TRNA (CYTOSINE(38)-C(5))-METHYLTRANSFERASE"/>
    <property type="match status" value="1"/>
</dbReference>
<dbReference type="PROSITE" id="PS51679">
    <property type="entry name" value="SAM_MT_C5"/>
    <property type="match status" value="1"/>
</dbReference>
<dbReference type="GO" id="GO:0003886">
    <property type="term" value="F:DNA (cytosine-5-)-methyltransferase activity"/>
    <property type="evidence" value="ECO:0007669"/>
    <property type="project" value="UniProtKB-EC"/>
</dbReference>
<protein>
    <recommendedName>
        <fullName evidence="1">DNA (cytosine-5-)-methyltransferase</fullName>
        <ecNumber evidence="1">2.1.1.37</ecNumber>
    </recommendedName>
</protein>
<gene>
    <name evidence="8" type="ORF">PACL_0724</name>
</gene>
<dbReference type="SUPFAM" id="SSF53335">
    <property type="entry name" value="S-adenosyl-L-methionine-dependent methyltransferases"/>
    <property type="match status" value="1"/>
</dbReference>
<keyword evidence="2 7" id="KW-0489">Methyltransferase</keyword>
<organism evidence="8">
    <name type="scientific">Pseudomonas aeruginosa</name>
    <dbReference type="NCBI Taxonomy" id="287"/>
    <lineage>
        <taxon>Bacteria</taxon>
        <taxon>Pseudomonadati</taxon>
        <taxon>Pseudomonadota</taxon>
        <taxon>Gammaproteobacteria</taxon>
        <taxon>Pseudomonadales</taxon>
        <taxon>Pseudomonadaceae</taxon>
        <taxon>Pseudomonas</taxon>
    </lineage>
</organism>
<comment type="similarity">
    <text evidence="7">Belongs to the class I-like SAM-binding methyltransferase superfamily. C5-methyltransferase family.</text>
</comment>
<dbReference type="InterPro" id="IPR050750">
    <property type="entry name" value="C5-MTase"/>
</dbReference>
<dbReference type="GO" id="GO:0009307">
    <property type="term" value="P:DNA restriction-modification system"/>
    <property type="evidence" value="ECO:0007669"/>
    <property type="project" value="UniProtKB-KW"/>
</dbReference>
<evidence type="ECO:0000256" key="6">
    <source>
        <dbReference type="ARBA" id="ARBA00047422"/>
    </source>
</evidence>
<dbReference type="PANTHER" id="PTHR46098:SF1">
    <property type="entry name" value="TRNA (CYTOSINE(38)-C(5))-METHYLTRANSFERASE"/>
    <property type="match status" value="1"/>
</dbReference>
<dbReference type="Gene3D" id="3.40.50.150">
    <property type="entry name" value="Vaccinia Virus protein VP39"/>
    <property type="match status" value="1"/>
</dbReference>
<comment type="catalytic activity">
    <reaction evidence="6">
        <text>a 2'-deoxycytidine in DNA + S-adenosyl-L-methionine = a 5-methyl-2'-deoxycytidine in DNA + S-adenosyl-L-homocysteine + H(+)</text>
        <dbReference type="Rhea" id="RHEA:13681"/>
        <dbReference type="Rhea" id="RHEA-COMP:11369"/>
        <dbReference type="Rhea" id="RHEA-COMP:11370"/>
        <dbReference type="ChEBI" id="CHEBI:15378"/>
        <dbReference type="ChEBI" id="CHEBI:57856"/>
        <dbReference type="ChEBI" id="CHEBI:59789"/>
        <dbReference type="ChEBI" id="CHEBI:85452"/>
        <dbReference type="ChEBI" id="CHEBI:85454"/>
        <dbReference type="EC" id="2.1.1.37"/>
    </reaction>
</comment>
<evidence type="ECO:0000256" key="2">
    <source>
        <dbReference type="ARBA" id="ARBA00022603"/>
    </source>
</evidence>
<dbReference type="AlphaFoldDB" id="B3G1Q2"/>
<keyword evidence="5" id="KW-0680">Restriction system</keyword>
<evidence type="ECO:0000256" key="5">
    <source>
        <dbReference type="ARBA" id="ARBA00022747"/>
    </source>
</evidence>
<evidence type="ECO:0000256" key="7">
    <source>
        <dbReference type="PROSITE-ProRule" id="PRU01016"/>
    </source>
</evidence>
<evidence type="ECO:0000256" key="1">
    <source>
        <dbReference type="ARBA" id="ARBA00011975"/>
    </source>
</evidence>
<dbReference type="InterPro" id="IPR001525">
    <property type="entry name" value="C5_MeTfrase"/>
</dbReference>
<evidence type="ECO:0000256" key="3">
    <source>
        <dbReference type="ARBA" id="ARBA00022679"/>
    </source>
</evidence>
<dbReference type="Gene3D" id="3.90.120.10">
    <property type="entry name" value="DNA Methylase, subunit A, domain 2"/>
    <property type="match status" value="1"/>
</dbReference>
<dbReference type="InterPro" id="IPR029063">
    <property type="entry name" value="SAM-dependent_MTases_sf"/>
</dbReference>
<keyword evidence="3 7" id="KW-0808">Transferase</keyword>
<proteinExistence type="inferred from homology"/>
<dbReference type="GO" id="GO:0032259">
    <property type="term" value="P:methylation"/>
    <property type="evidence" value="ECO:0007669"/>
    <property type="project" value="UniProtKB-KW"/>
</dbReference>
<dbReference type="EC" id="2.1.1.37" evidence="1"/>